<evidence type="ECO:0000313" key="2">
    <source>
        <dbReference type="EMBL" id="GAA5055358.1"/>
    </source>
</evidence>
<feature type="compositionally biased region" description="Basic and acidic residues" evidence="1">
    <location>
        <begin position="9"/>
        <end position="23"/>
    </location>
</feature>
<feature type="region of interest" description="Disordered" evidence="1">
    <location>
        <begin position="63"/>
        <end position="102"/>
    </location>
</feature>
<feature type="compositionally biased region" description="Basic and acidic residues" evidence="1">
    <location>
        <begin position="93"/>
        <end position="102"/>
    </location>
</feature>
<name>A0ABP9KC61_9NOCA</name>
<feature type="region of interest" description="Disordered" evidence="1">
    <location>
        <begin position="1"/>
        <end position="30"/>
    </location>
</feature>
<evidence type="ECO:0008006" key="4">
    <source>
        <dbReference type="Google" id="ProtNLM"/>
    </source>
</evidence>
<proteinExistence type="predicted"/>
<dbReference type="InterPro" id="IPR022183">
    <property type="entry name" value="DUF3710"/>
</dbReference>
<keyword evidence="3" id="KW-1185">Reference proteome</keyword>
<reference evidence="3" key="1">
    <citation type="journal article" date="2019" name="Int. J. Syst. Evol. Microbiol.">
        <title>The Global Catalogue of Microorganisms (GCM) 10K type strain sequencing project: providing services to taxonomists for standard genome sequencing and annotation.</title>
        <authorList>
            <consortium name="The Broad Institute Genomics Platform"/>
            <consortium name="The Broad Institute Genome Sequencing Center for Infectious Disease"/>
            <person name="Wu L."/>
            <person name="Ma J."/>
        </authorList>
    </citation>
    <scope>NUCLEOTIDE SEQUENCE [LARGE SCALE GENOMIC DNA]</scope>
    <source>
        <strain evidence="3">JCM 18298</strain>
    </source>
</reference>
<comment type="caution">
    <text evidence="2">The sequence shown here is derived from an EMBL/GenBank/DDBJ whole genome shotgun (WGS) entry which is preliminary data.</text>
</comment>
<sequence>MFGKKKRSADRYRDDRYQTRDDADANVVYDDEYADYDGEYADAEYADTHYDDAGYGVAQPTGYASPELAYNGRRDAGYREPGYSGGRHQSAGRHGDGGQRTDHREAEYHQPVYDEHGYAENGYDETGYDETEYDAPGYDDYAEPAPVHAPAAGYQGGGYDAYDDEQAAQQSGPYDYDDVAELIDTVAEQRLDLGSVIVPVPPGGQLQVEMTPEGQPQAVHLATEQGRITVAAYAAPKSPGQWRTVAADLADSLRKDGARVAIETGPWGRELLAITDTADLRFIGVDGYRWMVRVVAAGPSGAVAADSPLIAAAHAVLRETVVRRGEDPLPVRDPLPVVLPQELADQLTAAHQQQVQAQEQQTLAARTAAQPAPRNVPQAGQAVLPPRMPEGPRRGADGSAMQQLGLN</sequence>
<dbReference type="Pfam" id="PF12502">
    <property type="entry name" value="DUF3710"/>
    <property type="match status" value="1"/>
</dbReference>
<dbReference type="Proteomes" id="UP001500603">
    <property type="component" value="Unassembled WGS sequence"/>
</dbReference>
<gene>
    <name evidence="2" type="ORF">GCM10023318_31430</name>
</gene>
<accession>A0ABP9KC61</accession>
<protein>
    <recommendedName>
        <fullName evidence="4">DUF3710 domain-containing protein</fullName>
    </recommendedName>
</protein>
<evidence type="ECO:0000313" key="3">
    <source>
        <dbReference type="Proteomes" id="UP001500603"/>
    </source>
</evidence>
<organism evidence="2 3">
    <name type="scientific">Nocardia callitridis</name>
    <dbReference type="NCBI Taxonomy" id="648753"/>
    <lineage>
        <taxon>Bacteria</taxon>
        <taxon>Bacillati</taxon>
        <taxon>Actinomycetota</taxon>
        <taxon>Actinomycetes</taxon>
        <taxon>Mycobacteriales</taxon>
        <taxon>Nocardiaceae</taxon>
        <taxon>Nocardia</taxon>
    </lineage>
</organism>
<feature type="region of interest" description="Disordered" evidence="1">
    <location>
        <begin position="364"/>
        <end position="407"/>
    </location>
</feature>
<dbReference type="EMBL" id="BAABJM010000002">
    <property type="protein sequence ID" value="GAA5055358.1"/>
    <property type="molecule type" value="Genomic_DNA"/>
</dbReference>
<evidence type="ECO:0000256" key="1">
    <source>
        <dbReference type="SAM" id="MobiDB-lite"/>
    </source>
</evidence>